<dbReference type="STRING" id="1810919.A0A3D8SKI9"/>
<dbReference type="RefSeq" id="XP_026606320.1">
    <property type="nucleotide sequence ID" value="XM_026745454.1"/>
</dbReference>
<keyword evidence="3" id="KW-1185">Reference proteome</keyword>
<evidence type="ECO:0008006" key="4">
    <source>
        <dbReference type="Google" id="ProtNLM"/>
    </source>
</evidence>
<evidence type="ECO:0000256" key="1">
    <source>
        <dbReference type="SAM" id="MobiDB-lite"/>
    </source>
</evidence>
<dbReference type="GeneID" id="38113808"/>
<reference evidence="2 3" key="1">
    <citation type="journal article" date="2018" name="IMA Fungus">
        <title>IMA Genome-F 9: Draft genome sequence of Annulohypoxylon stygium, Aspergillus mulundensis, Berkeleyomyces basicola (syn. Thielaviopsis basicola), Ceratocystis smalleyi, two Cercospora beticola strains, Coleophoma cylindrospora, Fusarium fracticaudum, Phialophora cf. hyalina, and Morchella septimelata.</title>
        <authorList>
            <person name="Wingfield B.D."/>
            <person name="Bills G.F."/>
            <person name="Dong Y."/>
            <person name="Huang W."/>
            <person name="Nel W.J."/>
            <person name="Swalarsk-Parry B.S."/>
            <person name="Vaghefi N."/>
            <person name="Wilken P.M."/>
            <person name="An Z."/>
            <person name="de Beer Z.W."/>
            <person name="De Vos L."/>
            <person name="Chen L."/>
            <person name="Duong T.A."/>
            <person name="Gao Y."/>
            <person name="Hammerbacher A."/>
            <person name="Kikkert J.R."/>
            <person name="Li Y."/>
            <person name="Li H."/>
            <person name="Li K."/>
            <person name="Li Q."/>
            <person name="Liu X."/>
            <person name="Ma X."/>
            <person name="Naidoo K."/>
            <person name="Pethybridge S.J."/>
            <person name="Sun J."/>
            <person name="Steenkamp E.T."/>
            <person name="van der Nest M.A."/>
            <person name="van Wyk S."/>
            <person name="Wingfield M.J."/>
            <person name="Xiong C."/>
            <person name="Yue Q."/>
            <person name="Zhang X."/>
        </authorList>
    </citation>
    <scope>NUCLEOTIDE SEQUENCE [LARGE SCALE GENOMIC DNA]</scope>
    <source>
        <strain evidence="2 3">DSM 5745</strain>
    </source>
</reference>
<dbReference type="Proteomes" id="UP000256690">
    <property type="component" value="Unassembled WGS sequence"/>
</dbReference>
<accession>A0A3D8SKI9</accession>
<comment type="caution">
    <text evidence="2">The sequence shown here is derived from an EMBL/GenBank/DDBJ whole genome shotgun (WGS) entry which is preliminary data.</text>
</comment>
<evidence type="ECO:0000313" key="3">
    <source>
        <dbReference type="Proteomes" id="UP000256690"/>
    </source>
</evidence>
<protein>
    <recommendedName>
        <fullName evidence="4">F-box domain-containing protein</fullName>
    </recommendedName>
</protein>
<dbReference type="OrthoDB" id="6612291at2759"/>
<dbReference type="EMBL" id="PVWQ01000003">
    <property type="protein sequence ID" value="RDW86796.1"/>
    <property type="molecule type" value="Genomic_DNA"/>
</dbReference>
<name>A0A3D8SKI9_9EURO</name>
<sequence>MGKIVLEQLLMTGPAANIPRNHPAPRCRLVAPQCQRICDSAGIREVCEECTTAETGCCYVVRDAELVHRGAEYTGRPWYDEILWFEHKGKFANGRLPPQRSQPPVVNPSKPLKKSDDRFGVKGEALEHIAGPRCNSNEDAYKCSQTSIDEMRGCRMAQFLVSKEGDEMTSENLTWEPEACELEFEAESNYFLSGVCDDMLIYQFDASVSPARHGVWNIQAPGDPQSNFNEYETSLVFHSWCWGTWIQICKLRVGHIVVDRLVDWFDAGDHNYFGINYTTDDEDADVCDDNDEKAKWGHEYGYTVTNPFFVPRLQELIDKAVNADINAGPDPPKAVPAPKGVTEKGPFTALPQEIRSMILTNLVSKDIHNLRLAFPTSFQHLPNTGWKHLLQEDMPWVWEAWSSEPPYFWATVTQQDIEKHCQEDSVPGHTIDVNKRISNPPWAWKVPPHSTTDWRMLYENIKRETREIRGLRNRMRIWRNLEEAVKGVMGDLDRRTDDKRGHSFFGP</sequence>
<evidence type="ECO:0000313" key="2">
    <source>
        <dbReference type="EMBL" id="RDW86796.1"/>
    </source>
</evidence>
<dbReference type="AlphaFoldDB" id="A0A3D8SKI9"/>
<proteinExistence type="predicted"/>
<organism evidence="2 3">
    <name type="scientific">Aspergillus mulundensis</name>
    <dbReference type="NCBI Taxonomy" id="1810919"/>
    <lineage>
        <taxon>Eukaryota</taxon>
        <taxon>Fungi</taxon>
        <taxon>Dikarya</taxon>
        <taxon>Ascomycota</taxon>
        <taxon>Pezizomycotina</taxon>
        <taxon>Eurotiomycetes</taxon>
        <taxon>Eurotiomycetidae</taxon>
        <taxon>Eurotiales</taxon>
        <taxon>Aspergillaceae</taxon>
        <taxon>Aspergillus</taxon>
        <taxon>Aspergillus subgen. Nidulantes</taxon>
    </lineage>
</organism>
<feature type="region of interest" description="Disordered" evidence="1">
    <location>
        <begin position="94"/>
        <end position="114"/>
    </location>
</feature>
<gene>
    <name evidence="2" type="ORF">DSM5745_03438</name>
</gene>